<evidence type="ECO:0000256" key="7">
    <source>
        <dbReference type="SAM" id="Phobius"/>
    </source>
</evidence>
<gene>
    <name evidence="9" type="ORF">GCM10007049_05390</name>
</gene>
<feature type="transmembrane region" description="Helical" evidence="7">
    <location>
        <begin position="40"/>
        <end position="63"/>
    </location>
</feature>
<evidence type="ECO:0000256" key="6">
    <source>
        <dbReference type="ARBA" id="ARBA00023239"/>
    </source>
</evidence>
<evidence type="ECO:0000259" key="8">
    <source>
        <dbReference type="SMART" id="SM00752"/>
    </source>
</evidence>
<evidence type="ECO:0000256" key="5">
    <source>
        <dbReference type="ARBA" id="ARBA00023157"/>
    </source>
</evidence>
<feature type="transmembrane region" description="Helical" evidence="7">
    <location>
        <begin position="176"/>
        <end position="197"/>
    </location>
</feature>
<keyword evidence="3 7" id="KW-1133">Transmembrane helix</keyword>
<dbReference type="GO" id="GO:0012505">
    <property type="term" value="C:endomembrane system"/>
    <property type="evidence" value="ECO:0007669"/>
    <property type="project" value="UniProtKB-SubCell"/>
</dbReference>
<dbReference type="InterPro" id="IPR053935">
    <property type="entry name" value="VKGC_lumenal_dom"/>
</dbReference>
<keyword evidence="5" id="KW-1015">Disulfide bond</keyword>
<evidence type="ECO:0000256" key="3">
    <source>
        <dbReference type="ARBA" id="ARBA00022989"/>
    </source>
</evidence>
<sequence>MMLCSILRFITKGWVYEQYIRPEYHFTYYGFEWVQVLPPLLMYAIFGIMALAALGIMMGWAYHWSAALFFLTFTYVELIDKTYYLNHYYFVSVMALVLVFLPLGRVSFFKPKEGPIFSHIPQLYLLLPKVIIGLVYFYAGVAKLNPEWLIEALPLRIWLPANSHLPLVGPIMGELWLAYAFSWFGAIYDLSIPFLLCYRKTRKYAFFMVVVFHMSTWLLFPIGMFPFIMIASSTLFFSSKWHRSLWSLFPIKSLPTDRTIYYSKHFKSKALLLGVFLLIQVLLPWRFLAYPGKLFWTEQGYRFSWRVMLMEKAGYAIFHITDPLTDRSWEIYAKDYLTPAQEKQMSTQPDMILQFAHFLKDKLREEGLSSTEIRAEVYVSLNGQASKLLIDPSLDLSTIRDDFGHKTWILPYSR</sequence>
<dbReference type="SMART" id="SM00752">
    <property type="entry name" value="HTTM"/>
    <property type="match status" value="1"/>
</dbReference>
<reference evidence="9" key="1">
    <citation type="journal article" date="2014" name="Int. J. Syst. Evol. Microbiol.">
        <title>Complete genome sequence of Corynebacterium casei LMG S-19264T (=DSM 44701T), isolated from a smear-ripened cheese.</title>
        <authorList>
            <consortium name="US DOE Joint Genome Institute (JGI-PGF)"/>
            <person name="Walter F."/>
            <person name="Albersmeier A."/>
            <person name="Kalinowski J."/>
            <person name="Ruckert C."/>
        </authorList>
    </citation>
    <scope>NUCLEOTIDE SEQUENCE</scope>
    <source>
        <strain evidence="9">KCTC 12368</strain>
    </source>
</reference>
<dbReference type="PANTHER" id="PTHR12639:SF7">
    <property type="entry name" value="HTTM DOMAIN-CONTAINING PROTEIN"/>
    <property type="match status" value="1"/>
</dbReference>
<reference evidence="9" key="2">
    <citation type="submission" date="2020-09" db="EMBL/GenBank/DDBJ databases">
        <authorList>
            <person name="Sun Q."/>
            <person name="Kim S."/>
        </authorList>
    </citation>
    <scope>NUCLEOTIDE SEQUENCE</scope>
    <source>
        <strain evidence="9">KCTC 12368</strain>
    </source>
</reference>
<feature type="transmembrane region" description="Helical" evidence="7">
    <location>
        <begin position="204"/>
        <end position="237"/>
    </location>
</feature>
<organism evidence="9 10">
    <name type="scientific">Echinicola pacifica</name>
    <dbReference type="NCBI Taxonomy" id="346377"/>
    <lineage>
        <taxon>Bacteria</taxon>
        <taxon>Pseudomonadati</taxon>
        <taxon>Bacteroidota</taxon>
        <taxon>Cytophagia</taxon>
        <taxon>Cytophagales</taxon>
        <taxon>Cyclobacteriaceae</taxon>
        <taxon>Echinicola</taxon>
    </lineage>
</organism>
<evidence type="ECO:0000256" key="2">
    <source>
        <dbReference type="ARBA" id="ARBA00022692"/>
    </source>
</evidence>
<dbReference type="InterPro" id="IPR011020">
    <property type="entry name" value="HTTM-like"/>
</dbReference>
<evidence type="ECO:0000313" key="9">
    <source>
        <dbReference type="EMBL" id="GGZ16062.1"/>
    </source>
</evidence>
<dbReference type="InterPro" id="IPR007782">
    <property type="entry name" value="VKG_COase"/>
</dbReference>
<evidence type="ECO:0000313" key="10">
    <source>
        <dbReference type="Proteomes" id="UP000619457"/>
    </source>
</evidence>
<dbReference type="GO" id="GO:0008488">
    <property type="term" value="F:gamma-glutamyl carboxylase activity"/>
    <property type="evidence" value="ECO:0007669"/>
    <property type="project" value="InterPro"/>
</dbReference>
<evidence type="ECO:0000256" key="1">
    <source>
        <dbReference type="ARBA" id="ARBA00004127"/>
    </source>
</evidence>
<dbReference type="Proteomes" id="UP000619457">
    <property type="component" value="Unassembled WGS sequence"/>
</dbReference>
<comment type="subcellular location">
    <subcellularLocation>
        <location evidence="1">Endomembrane system</location>
        <topology evidence="1">Multi-pass membrane protein</topology>
    </subcellularLocation>
</comment>
<dbReference type="Pfam" id="PF22777">
    <property type="entry name" value="VKGC_lumenal_dom"/>
    <property type="match status" value="1"/>
</dbReference>
<feature type="domain" description="HTTM-like" evidence="8">
    <location>
        <begin position="1"/>
        <end position="241"/>
    </location>
</feature>
<dbReference type="InterPro" id="IPR053934">
    <property type="entry name" value="HTTM_dom"/>
</dbReference>
<feature type="transmembrane region" description="Helical" evidence="7">
    <location>
        <begin position="123"/>
        <end position="141"/>
    </location>
</feature>
<accession>A0A918PNW7</accession>
<keyword evidence="10" id="KW-1185">Reference proteome</keyword>
<dbReference type="GO" id="GO:0019842">
    <property type="term" value="F:vitamin binding"/>
    <property type="evidence" value="ECO:0007669"/>
    <property type="project" value="TreeGrafter"/>
</dbReference>
<feature type="transmembrane region" description="Helical" evidence="7">
    <location>
        <begin position="270"/>
        <end position="289"/>
    </location>
</feature>
<name>A0A918PNW7_9BACT</name>
<dbReference type="Pfam" id="PF05090">
    <property type="entry name" value="HTTM"/>
    <property type="match status" value="1"/>
</dbReference>
<dbReference type="AlphaFoldDB" id="A0A918PNW7"/>
<feature type="transmembrane region" description="Helical" evidence="7">
    <location>
        <begin position="83"/>
        <end position="103"/>
    </location>
</feature>
<protein>
    <submittedName>
        <fullName evidence="9">Type I deoxyribonuclease HsdR</fullName>
    </submittedName>
</protein>
<comment type="caution">
    <text evidence="9">The sequence shown here is derived from an EMBL/GenBank/DDBJ whole genome shotgun (WGS) entry which is preliminary data.</text>
</comment>
<keyword evidence="6" id="KW-0456">Lyase</keyword>
<dbReference type="EMBL" id="BMWX01000001">
    <property type="protein sequence ID" value="GGZ16062.1"/>
    <property type="molecule type" value="Genomic_DNA"/>
</dbReference>
<evidence type="ECO:0000256" key="4">
    <source>
        <dbReference type="ARBA" id="ARBA00023136"/>
    </source>
</evidence>
<proteinExistence type="predicted"/>
<keyword evidence="4 7" id="KW-0472">Membrane</keyword>
<keyword evidence="2 7" id="KW-0812">Transmembrane</keyword>
<dbReference type="PANTHER" id="PTHR12639">
    <property type="entry name" value="VITAMIN K-DEPENDENT GAMMA-CARBOXYLASE"/>
    <property type="match status" value="1"/>
</dbReference>